<dbReference type="InterPro" id="IPR055712">
    <property type="entry name" value="DUF7288"/>
</dbReference>
<sequence length="57" mass="6473">MSASHTLVLTTEDRLLGPDFTEQEPLSDVADGAFYVVDRDSDPYYNLVRVEVVAWRI</sequence>
<gene>
    <name evidence="1" type="ORF">ACFQQG_03750</name>
</gene>
<protein>
    <submittedName>
        <fullName evidence="1">Uncharacterized protein</fullName>
    </submittedName>
</protein>
<accession>A0ABD5VXC8</accession>
<keyword evidence="2" id="KW-1185">Reference proteome</keyword>
<dbReference type="Proteomes" id="UP001596445">
    <property type="component" value="Unassembled WGS sequence"/>
</dbReference>
<comment type="caution">
    <text evidence="1">The sequence shown here is derived from an EMBL/GenBank/DDBJ whole genome shotgun (WGS) entry which is preliminary data.</text>
</comment>
<evidence type="ECO:0000313" key="2">
    <source>
        <dbReference type="Proteomes" id="UP001596445"/>
    </source>
</evidence>
<evidence type="ECO:0000313" key="1">
    <source>
        <dbReference type="EMBL" id="MFC7057447.1"/>
    </source>
</evidence>
<dbReference type="RefSeq" id="WP_382184231.1">
    <property type="nucleotide sequence ID" value="NZ_JBHSZI010000001.1"/>
</dbReference>
<dbReference type="EMBL" id="JBHSZI010000001">
    <property type="protein sequence ID" value="MFC7057447.1"/>
    <property type="molecule type" value="Genomic_DNA"/>
</dbReference>
<dbReference type="AlphaFoldDB" id="A0ABD5VXC8"/>
<organism evidence="1 2">
    <name type="scientific">Halovenus salina</name>
    <dbReference type="NCBI Taxonomy" id="1510225"/>
    <lineage>
        <taxon>Archaea</taxon>
        <taxon>Methanobacteriati</taxon>
        <taxon>Methanobacteriota</taxon>
        <taxon>Stenosarchaea group</taxon>
        <taxon>Halobacteria</taxon>
        <taxon>Halobacteriales</taxon>
        <taxon>Haloarculaceae</taxon>
        <taxon>Halovenus</taxon>
    </lineage>
</organism>
<reference evidence="1 2" key="1">
    <citation type="journal article" date="2019" name="Int. J. Syst. Evol. Microbiol.">
        <title>The Global Catalogue of Microorganisms (GCM) 10K type strain sequencing project: providing services to taxonomists for standard genome sequencing and annotation.</title>
        <authorList>
            <consortium name="The Broad Institute Genomics Platform"/>
            <consortium name="The Broad Institute Genome Sequencing Center for Infectious Disease"/>
            <person name="Wu L."/>
            <person name="Ma J."/>
        </authorList>
    </citation>
    <scope>NUCLEOTIDE SEQUENCE [LARGE SCALE GENOMIC DNA]</scope>
    <source>
        <strain evidence="1 2">JCM 30072</strain>
    </source>
</reference>
<dbReference type="Pfam" id="PF23959">
    <property type="entry name" value="DUF7288"/>
    <property type="match status" value="1"/>
</dbReference>
<name>A0ABD5VXC8_9EURY</name>
<proteinExistence type="predicted"/>